<evidence type="ECO:0000313" key="3">
    <source>
        <dbReference type="EMBL" id="TXL68355.1"/>
    </source>
</evidence>
<dbReference type="GO" id="GO:0015562">
    <property type="term" value="F:efflux transmembrane transporter activity"/>
    <property type="evidence" value="ECO:0007669"/>
    <property type="project" value="TreeGrafter"/>
</dbReference>
<dbReference type="SUPFAM" id="SSF111369">
    <property type="entry name" value="HlyD-like secretion proteins"/>
    <property type="match status" value="1"/>
</dbReference>
<dbReference type="PANTHER" id="PTHR30469:SF15">
    <property type="entry name" value="HLYD FAMILY OF SECRETION PROTEINS"/>
    <property type="match status" value="1"/>
</dbReference>
<organism evidence="3 4">
    <name type="scientific">Zeimonas arvi</name>
    <dbReference type="NCBI Taxonomy" id="2498847"/>
    <lineage>
        <taxon>Bacteria</taxon>
        <taxon>Pseudomonadati</taxon>
        <taxon>Pseudomonadota</taxon>
        <taxon>Betaproteobacteria</taxon>
        <taxon>Burkholderiales</taxon>
        <taxon>Burkholderiaceae</taxon>
        <taxon>Zeimonas</taxon>
    </lineage>
</organism>
<dbReference type="AlphaFoldDB" id="A0A5C8P543"/>
<dbReference type="OrthoDB" id="9806939at2"/>
<sequence>MKSAGSLLRRSSLALAALALLAGIAFVFLRSGPLAPVRVIVAQVERGRVSPSLFGIGTVEARRAYLIGPTVAGRVLRVLVDVGERVEAGQLLAEMDPVDLDARVASLDAAIARAASAVTASDAQRRDAQARRKVAEANAKRYEELGRQAFVSASAVEIRVQESNSAVAAVQAAEANLAGARQESSRLGAERDALVRQRANVRLVAPAAGVVTSRDAEPGSTVVAGQAVLKLVEPASLWVRTRFDQGRSAGLAVGLPARIVRRSDPAVEHPGKVARLELLSDSVTEERIAQVGFDAIPAGLSVGEMAEVTLELPPAAEGPVVSNAAIARRGAETGVWVVADGRLRFQPVRVGATGLDGRVQVIEGVSAGDRVVAYAESELSTRSRIRIVESLPERTR</sequence>
<dbReference type="Proteomes" id="UP000321548">
    <property type="component" value="Unassembled WGS sequence"/>
</dbReference>
<feature type="domain" description="Multidrug resistance protein MdtA-like barrel-sandwich hybrid" evidence="2">
    <location>
        <begin position="67"/>
        <end position="228"/>
    </location>
</feature>
<comment type="similarity">
    <text evidence="1">Belongs to the membrane fusion protein (MFP) (TC 8.A.1) family.</text>
</comment>
<reference evidence="3 4" key="1">
    <citation type="submission" date="2019-06" db="EMBL/GenBank/DDBJ databases">
        <title>Quisquiliibacterium sp. nov., isolated from a maize field.</title>
        <authorList>
            <person name="Lin S.-Y."/>
            <person name="Tsai C.-F."/>
            <person name="Young C.-C."/>
        </authorList>
    </citation>
    <scope>NUCLEOTIDE SEQUENCE [LARGE SCALE GENOMIC DNA]</scope>
    <source>
        <strain evidence="3 4">CC-CFT501</strain>
    </source>
</reference>
<gene>
    <name evidence="3" type="ORF">FHP08_01305</name>
</gene>
<dbReference type="RefSeq" id="WP_147702496.1">
    <property type="nucleotide sequence ID" value="NZ_VDUY01000001.1"/>
</dbReference>
<dbReference type="InterPro" id="IPR058625">
    <property type="entry name" value="MdtA-like_BSH"/>
</dbReference>
<comment type="caution">
    <text evidence="3">The sequence shown here is derived from an EMBL/GenBank/DDBJ whole genome shotgun (WGS) entry which is preliminary data.</text>
</comment>
<dbReference type="Pfam" id="PF25917">
    <property type="entry name" value="BSH_RND"/>
    <property type="match status" value="1"/>
</dbReference>
<dbReference type="NCBIfam" id="TIGR01730">
    <property type="entry name" value="RND_mfp"/>
    <property type="match status" value="1"/>
</dbReference>
<name>A0A5C8P543_9BURK</name>
<dbReference type="Gene3D" id="2.40.420.20">
    <property type="match status" value="1"/>
</dbReference>
<evidence type="ECO:0000259" key="2">
    <source>
        <dbReference type="Pfam" id="PF25917"/>
    </source>
</evidence>
<dbReference type="InterPro" id="IPR006143">
    <property type="entry name" value="RND_pump_MFP"/>
</dbReference>
<evidence type="ECO:0000313" key="4">
    <source>
        <dbReference type="Proteomes" id="UP000321548"/>
    </source>
</evidence>
<dbReference type="PANTHER" id="PTHR30469">
    <property type="entry name" value="MULTIDRUG RESISTANCE PROTEIN MDTA"/>
    <property type="match status" value="1"/>
</dbReference>
<keyword evidence="4" id="KW-1185">Reference proteome</keyword>
<evidence type="ECO:0000256" key="1">
    <source>
        <dbReference type="ARBA" id="ARBA00009477"/>
    </source>
</evidence>
<accession>A0A5C8P543</accession>
<dbReference type="Gene3D" id="1.10.287.470">
    <property type="entry name" value="Helix hairpin bin"/>
    <property type="match status" value="1"/>
</dbReference>
<dbReference type="Gene3D" id="2.40.30.170">
    <property type="match status" value="1"/>
</dbReference>
<dbReference type="GO" id="GO:1990281">
    <property type="term" value="C:efflux pump complex"/>
    <property type="evidence" value="ECO:0007669"/>
    <property type="project" value="TreeGrafter"/>
</dbReference>
<dbReference type="EMBL" id="VDUY01000001">
    <property type="protein sequence ID" value="TXL68355.1"/>
    <property type="molecule type" value="Genomic_DNA"/>
</dbReference>
<protein>
    <submittedName>
        <fullName evidence="3">Efflux RND transporter periplasmic adaptor subunit</fullName>
    </submittedName>
</protein>
<dbReference type="Gene3D" id="2.40.50.100">
    <property type="match status" value="1"/>
</dbReference>
<proteinExistence type="inferred from homology"/>